<name>A7AMB5_BABBO</name>
<sequence length="135" mass="15279">MVSFNTILKLGAVVAFGLSTTATSTEVAQEQPKKESFLSRFFGKRDEPTTKPEEVSKSDNVETQENTDTDDPPMFTVEWYLLPKPENRKQLRERLPPKLADAVPENCKEAIDPSVVKDIRWLLEILGKKQLSNKS</sequence>
<dbReference type="AlphaFoldDB" id="A7AMB5"/>
<evidence type="ECO:0000313" key="5">
    <source>
        <dbReference type="Proteomes" id="UP000002173"/>
    </source>
</evidence>
<feature type="compositionally biased region" description="Basic and acidic residues" evidence="1">
    <location>
        <begin position="38"/>
        <end position="60"/>
    </location>
</feature>
<evidence type="ECO:0000256" key="2">
    <source>
        <dbReference type="SAM" id="SignalP"/>
    </source>
</evidence>
<protein>
    <submittedName>
        <fullName evidence="4">SmORF</fullName>
    </submittedName>
</protein>
<reference evidence="5" key="2">
    <citation type="journal article" date="2020" name="Data Brief">
        <title>Transcriptome dataset of Babesia bovis life stages within vertebrate and invertebrate hosts.</title>
        <authorList>
            <person name="Ueti M.W."/>
            <person name="Johnson W.C."/>
            <person name="Kappmeyer L.S."/>
            <person name="Herndon D.R."/>
            <person name="Mousel M.R."/>
            <person name="Reif K.E."/>
            <person name="Taus N.S."/>
            <person name="Ifeonu O.O."/>
            <person name="Silva J.C."/>
            <person name="Suarez C.E."/>
            <person name="Brayton K.A."/>
        </authorList>
    </citation>
    <scope>NUCLEOTIDE SEQUENCE [LARGE SCALE GENOMIC DNA]</scope>
</reference>
<dbReference type="GeneID" id="5479512"/>
<dbReference type="EMBL" id="AAXT01000001">
    <property type="protein sequence ID" value="EDO07699.1"/>
    <property type="molecule type" value="Genomic_DNA"/>
</dbReference>
<gene>
    <name evidence="4" type="ORF">BBOV_III001320</name>
</gene>
<feature type="chain" id="PRO_5002706087" evidence="2">
    <location>
        <begin position="25"/>
        <end position="135"/>
    </location>
</feature>
<accession>A7AMB5</accession>
<dbReference type="KEGG" id="bbo:BBOV_III001320"/>
<evidence type="ECO:0000256" key="1">
    <source>
        <dbReference type="SAM" id="MobiDB-lite"/>
    </source>
</evidence>
<keyword evidence="2" id="KW-0732">Signal</keyword>
<feature type="signal peptide" evidence="2">
    <location>
        <begin position="1"/>
        <end position="24"/>
    </location>
</feature>
<evidence type="ECO:0000313" key="4">
    <source>
        <dbReference type="EMBL" id="EDO07699.1"/>
    </source>
</evidence>
<proteinExistence type="predicted"/>
<reference evidence="4 5" key="1">
    <citation type="journal article" date="2007" name="PLoS Pathog.">
        <title>Genome sequence of Babesia bovis and comparative analysis of apicomplexan hemoprotozoa.</title>
        <authorList>
            <person name="Brayton K.A."/>
            <person name="Lau A.O.T."/>
            <person name="Herndon D.R."/>
            <person name="Hannick L."/>
            <person name="Kappmeyer L.S."/>
            <person name="Berens S.J."/>
            <person name="Bidwell S.L."/>
            <person name="Brown W.C."/>
            <person name="Crabtree J."/>
            <person name="Fadrosh D."/>
            <person name="Feldblum T."/>
            <person name="Forberger H.A."/>
            <person name="Haas B.J."/>
            <person name="Howell J.M."/>
            <person name="Khouri H."/>
            <person name="Koo H."/>
            <person name="Mann D.J."/>
            <person name="Norimine J."/>
            <person name="Paulsen I.T."/>
            <person name="Radune D."/>
            <person name="Ren Q."/>
            <person name="Smith R.K. Jr."/>
            <person name="Suarez C.E."/>
            <person name="White O."/>
            <person name="Wortman J.R."/>
            <person name="Knowles D.P. Jr."/>
            <person name="McElwain T.F."/>
            <person name="Nene V.M."/>
        </authorList>
    </citation>
    <scope>NUCLEOTIDE SEQUENCE [LARGE SCALE GENOMIC DNA]</scope>
    <source>
        <strain evidence="4">T2Bo</strain>
    </source>
</reference>
<dbReference type="InParanoid" id="A7AMB5"/>
<dbReference type="Proteomes" id="UP000002173">
    <property type="component" value="Unassembled WGS sequence"/>
</dbReference>
<dbReference type="Pfam" id="PF23503">
    <property type="entry name" value="Microp_apicomplexa_5"/>
    <property type="match status" value="1"/>
</dbReference>
<evidence type="ECO:0000259" key="3">
    <source>
        <dbReference type="Pfam" id="PF23503"/>
    </source>
</evidence>
<organism evidence="4 5">
    <name type="scientific">Babesia bovis</name>
    <dbReference type="NCBI Taxonomy" id="5865"/>
    <lineage>
        <taxon>Eukaryota</taxon>
        <taxon>Sar</taxon>
        <taxon>Alveolata</taxon>
        <taxon>Apicomplexa</taxon>
        <taxon>Aconoidasida</taxon>
        <taxon>Piroplasmida</taxon>
        <taxon>Babesiidae</taxon>
        <taxon>Babesia</taxon>
    </lineage>
</organism>
<dbReference type="VEuPathDB" id="PiroplasmaDB:BBOV_III001320"/>
<feature type="region of interest" description="Disordered" evidence="1">
    <location>
        <begin position="38"/>
        <end position="74"/>
    </location>
</feature>
<feature type="domain" description="SmORF-like" evidence="3">
    <location>
        <begin position="1"/>
        <end position="91"/>
    </location>
</feature>
<reference evidence="5" key="3">
    <citation type="journal article" date="2021" name="Int. J. Parasitol.">
        <title>Comparative analysis of gene expression between Babesia bovis blood stages and kinetes allowed by improved genome annotation.</title>
        <authorList>
            <person name="Ueti M.W."/>
            <person name="Johnson W.C."/>
            <person name="Kappmeyer L.S."/>
            <person name="Herndon D.R."/>
            <person name="Mousel M.R."/>
            <person name="Reif K.E."/>
            <person name="Taus N.S."/>
            <person name="Ifeonu O.O."/>
            <person name="Silva J.C."/>
            <person name="Suarez C.E."/>
            <person name="Brayton K.A."/>
        </authorList>
    </citation>
    <scope>NUCLEOTIDE SEQUENCE [LARGE SCALE GENOMIC DNA]</scope>
</reference>
<keyword evidence="5" id="KW-1185">Reference proteome</keyword>
<dbReference type="RefSeq" id="XP_001611267.1">
    <property type="nucleotide sequence ID" value="XM_001611217.1"/>
</dbReference>
<comment type="caution">
    <text evidence="4">The sequence shown here is derived from an EMBL/GenBank/DDBJ whole genome shotgun (WGS) entry which is preliminary data.</text>
</comment>
<dbReference type="InterPro" id="IPR056315">
    <property type="entry name" value="SmORF-like_dom_apicomplexa"/>
</dbReference>